<protein>
    <submittedName>
        <fullName evidence="1">Uncharacterized protein</fullName>
    </submittedName>
</protein>
<dbReference type="EMBL" id="ATBP01003071">
    <property type="protein sequence ID" value="ETR65218.1"/>
    <property type="molecule type" value="Genomic_DNA"/>
</dbReference>
<dbReference type="Proteomes" id="UP000189670">
    <property type="component" value="Unassembled WGS sequence"/>
</dbReference>
<organism evidence="1 2">
    <name type="scientific">Candidatus Magnetoglobus multicellularis str. Araruama</name>
    <dbReference type="NCBI Taxonomy" id="890399"/>
    <lineage>
        <taxon>Bacteria</taxon>
        <taxon>Pseudomonadati</taxon>
        <taxon>Thermodesulfobacteriota</taxon>
        <taxon>Desulfobacteria</taxon>
        <taxon>Desulfobacterales</taxon>
        <taxon>Desulfobacteraceae</taxon>
        <taxon>Candidatus Magnetoglobus</taxon>
    </lineage>
</organism>
<comment type="caution">
    <text evidence="1">The sequence shown here is derived from an EMBL/GenBank/DDBJ whole genome shotgun (WGS) entry which is preliminary data.</text>
</comment>
<evidence type="ECO:0000313" key="1">
    <source>
        <dbReference type="EMBL" id="ETR65218.1"/>
    </source>
</evidence>
<accession>A0A1V1NRM8</accession>
<gene>
    <name evidence="1" type="ORF">OMM_14618</name>
</gene>
<dbReference type="AlphaFoldDB" id="A0A1V1NRM8"/>
<name>A0A1V1NRM8_9BACT</name>
<proteinExistence type="predicted"/>
<evidence type="ECO:0000313" key="2">
    <source>
        <dbReference type="Proteomes" id="UP000189670"/>
    </source>
</evidence>
<sequence length="83" mass="9712">MHLFGLKNQALIAPLAWLLRIKVIAAVHGAEITRNFAEHLLEHLTKIFVHKYIFICTVAQKIFFKRNIKFLKQKPTLFIMVLI</sequence>
<reference evidence="2" key="1">
    <citation type="submission" date="2012-11" db="EMBL/GenBank/DDBJ databases">
        <authorList>
            <person name="Lucero-Rivera Y.E."/>
            <person name="Tovar-Ramirez D."/>
        </authorList>
    </citation>
    <scope>NUCLEOTIDE SEQUENCE [LARGE SCALE GENOMIC DNA]</scope>
    <source>
        <strain evidence="2">Araruama</strain>
    </source>
</reference>